<evidence type="ECO:0000313" key="2">
    <source>
        <dbReference type="EMBL" id="KAF2736765.1"/>
    </source>
</evidence>
<accession>A0A9P4R4B4</accession>
<dbReference type="AlphaFoldDB" id="A0A9P4R4B4"/>
<protein>
    <submittedName>
        <fullName evidence="2">Uncharacterized protein</fullName>
    </submittedName>
</protein>
<dbReference type="Proteomes" id="UP000799444">
    <property type="component" value="Unassembled WGS sequence"/>
</dbReference>
<feature type="compositionally biased region" description="Low complexity" evidence="1">
    <location>
        <begin position="29"/>
        <end position="40"/>
    </location>
</feature>
<feature type="region of interest" description="Disordered" evidence="1">
    <location>
        <begin position="22"/>
        <end position="41"/>
    </location>
</feature>
<dbReference type="EMBL" id="ML996122">
    <property type="protein sequence ID" value="KAF2736765.1"/>
    <property type="molecule type" value="Genomic_DNA"/>
</dbReference>
<evidence type="ECO:0000256" key="1">
    <source>
        <dbReference type="SAM" id="MobiDB-lite"/>
    </source>
</evidence>
<gene>
    <name evidence="2" type="ORF">EJ04DRAFT_510869</name>
</gene>
<proteinExistence type="predicted"/>
<comment type="caution">
    <text evidence="2">The sequence shown here is derived from an EMBL/GenBank/DDBJ whole genome shotgun (WGS) entry which is preliminary data.</text>
</comment>
<evidence type="ECO:0000313" key="3">
    <source>
        <dbReference type="Proteomes" id="UP000799444"/>
    </source>
</evidence>
<name>A0A9P4R4B4_9PLEO</name>
<organism evidence="2 3">
    <name type="scientific">Polyplosphaeria fusca</name>
    <dbReference type="NCBI Taxonomy" id="682080"/>
    <lineage>
        <taxon>Eukaryota</taxon>
        <taxon>Fungi</taxon>
        <taxon>Dikarya</taxon>
        <taxon>Ascomycota</taxon>
        <taxon>Pezizomycotina</taxon>
        <taxon>Dothideomycetes</taxon>
        <taxon>Pleosporomycetidae</taxon>
        <taxon>Pleosporales</taxon>
        <taxon>Tetraplosphaeriaceae</taxon>
        <taxon>Polyplosphaeria</taxon>
    </lineage>
</organism>
<keyword evidence="3" id="KW-1185">Reference proteome</keyword>
<reference evidence="2" key="1">
    <citation type="journal article" date="2020" name="Stud. Mycol.">
        <title>101 Dothideomycetes genomes: a test case for predicting lifestyles and emergence of pathogens.</title>
        <authorList>
            <person name="Haridas S."/>
            <person name="Albert R."/>
            <person name="Binder M."/>
            <person name="Bloem J."/>
            <person name="Labutti K."/>
            <person name="Salamov A."/>
            <person name="Andreopoulos B."/>
            <person name="Baker S."/>
            <person name="Barry K."/>
            <person name="Bills G."/>
            <person name="Bluhm B."/>
            <person name="Cannon C."/>
            <person name="Castanera R."/>
            <person name="Culley D."/>
            <person name="Daum C."/>
            <person name="Ezra D."/>
            <person name="Gonzalez J."/>
            <person name="Henrissat B."/>
            <person name="Kuo A."/>
            <person name="Liang C."/>
            <person name="Lipzen A."/>
            <person name="Lutzoni F."/>
            <person name="Magnuson J."/>
            <person name="Mondo S."/>
            <person name="Nolan M."/>
            <person name="Ohm R."/>
            <person name="Pangilinan J."/>
            <person name="Park H.-J."/>
            <person name="Ramirez L."/>
            <person name="Alfaro M."/>
            <person name="Sun H."/>
            <person name="Tritt A."/>
            <person name="Yoshinaga Y."/>
            <person name="Zwiers L.-H."/>
            <person name="Turgeon B."/>
            <person name="Goodwin S."/>
            <person name="Spatafora J."/>
            <person name="Crous P."/>
            <person name="Grigoriev I."/>
        </authorList>
    </citation>
    <scope>NUCLEOTIDE SEQUENCE</scope>
    <source>
        <strain evidence="2">CBS 125425</strain>
    </source>
</reference>
<sequence length="155" mass="16640">MPDAAILNRLLLPTITTCTRFVRRPAKNGPRPSGPRSARPLVSPTFPYPYPFTQLALPHPCPMHPTPTHSPLRLHIASCNERAARRRVGGRAVVHTCMQVGLGSGGSSGLPARFERPVEWYLLGSSLSRVRGKCVYGGSGGGGGWDGMGREGTRS</sequence>